<dbReference type="PROSITE" id="PS50110">
    <property type="entry name" value="RESPONSE_REGULATORY"/>
    <property type="match status" value="1"/>
</dbReference>
<dbReference type="SUPFAM" id="SSF52172">
    <property type="entry name" value="CheY-like"/>
    <property type="match status" value="1"/>
</dbReference>
<evidence type="ECO:0000256" key="1">
    <source>
        <dbReference type="ARBA" id="ARBA00022553"/>
    </source>
</evidence>
<organism evidence="5 6">
    <name type="scientific">Telmatocola sphagniphila</name>
    <dbReference type="NCBI Taxonomy" id="1123043"/>
    <lineage>
        <taxon>Bacteria</taxon>
        <taxon>Pseudomonadati</taxon>
        <taxon>Planctomycetota</taxon>
        <taxon>Planctomycetia</taxon>
        <taxon>Gemmatales</taxon>
        <taxon>Gemmataceae</taxon>
    </lineage>
</organism>
<feature type="modified residue" description="4-aspartylphosphate" evidence="2">
    <location>
        <position position="61"/>
    </location>
</feature>
<dbReference type="InterPro" id="IPR011006">
    <property type="entry name" value="CheY-like_superfamily"/>
</dbReference>
<accession>A0A8E6BAN1</accession>
<dbReference type="SMART" id="SM00448">
    <property type="entry name" value="REC"/>
    <property type="match status" value="1"/>
</dbReference>
<dbReference type="AlphaFoldDB" id="A0A8E6BAN1"/>
<sequence>MTATLPQRDLHILITDDDPNMRAMLREIVEAVGAFKTHLAANGNEACEIAQSETVHLALLDYQMPQLTGMETLQLLRQMQEVLPAILITADATLELVRKAMNAQFYSVIPKPFSKNVVTTTVVRALIRFYGDNVVENPKNGEPPASKPAEPAATTPDKPLQ</sequence>
<dbReference type="EMBL" id="CP074694">
    <property type="protein sequence ID" value="QVL34977.1"/>
    <property type="molecule type" value="Genomic_DNA"/>
</dbReference>
<keyword evidence="1 2" id="KW-0597">Phosphoprotein</keyword>
<evidence type="ECO:0000313" key="5">
    <source>
        <dbReference type="EMBL" id="QVL34977.1"/>
    </source>
</evidence>
<proteinExistence type="predicted"/>
<evidence type="ECO:0000256" key="3">
    <source>
        <dbReference type="SAM" id="MobiDB-lite"/>
    </source>
</evidence>
<dbReference type="Pfam" id="PF00072">
    <property type="entry name" value="Response_reg"/>
    <property type="match status" value="1"/>
</dbReference>
<evidence type="ECO:0000259" key="4">
    <source>
        <dbReference type="PROSITE" id="PS50110"/>
    </source>
</evidence>
<feature type="compositionally biased region" description="Low complexity" evidence="3">
    <location>
        <begin position="142"/>
        <end position="161"/>
    </location>
</feature>
<feature type="domain" description="Response regulatory" evidence="4">
    <location>
        <begin position="11"/>
        <end position="126"/>
    </location>
</feature>
<feature type="region of interest" description="Disordered" evidence="3">
    <location>
        <begin position="137"/>
        <end position="161"/>
    </location>
</feature>
<name>A0A8E6BAN1_9BACT</name>
<reference evidence="5" key="1">
    <citation type="submission" date="2021-05" db="EMBL/GenBank/DDBJ databases">
        <title>Complete genome sequence of the cellulolytic planctomycete Telmatocola sphagniphila SP2T and characterization of the first cellulase from planctomycetes.</title>
        <authorList>
            <person name="Rakitin A.L."/>
            <person name="Beletsky A.V."/>
            <person name="Naumoff D.G."/>
            <person name="Kulichevskaya I.S."/>
            <person name="Mardanov A.V."/>
            <person name="Ravin N.V."/>
            <person name="Dedysh S.N."/>
        </authorList>
    </citation>
    <scope>NUCLEOTIDE SEQUENCE</scope>
    <source>
        <strain evidence="5">SP2T</strain>
    </source>
</reference>
<evidence type="ECO:0000256" key="2">
    <source>
        <dbReference type="PROSITE-ProRule" id="PRU00169"/>
    </source>
</evidence>
<dbReference type="KEGG" id="tsph:KIH39_21430"/>
<dbReference type="InterPro" id="IPR001789">
    <property type="entry name" value="Sig_transdc_resp-reg_receiver"/>
</dbReference>
<dbReference type="GO" id="GO:0000160">
    <property type="term" value="P:phosphorelay signal transduction system"/>
    <property type="evidence" value="ECO:0007669"/>
    <property type="project" value="InterPro"/>
</dbReference>
<protein>
    <submittedName>
        <fullName evidence="5">Response regulator</fullName>
    </submittedName>
</protein>
<dbReference type="CDD" id="cd00156">
    <property type="entry name" value="REC"/>
    <property type="match status" value="1"/>
</dbReference>
<keyword evidence="6" id="KW-1185">Reference proteome</keyword>
<dbReference type="Gene3D" id="3.40.50.2300">
    <property type="match status" value="1"/>
</dbReference>
<dbReference type="InterPro" id="IPR050595">
    <property type="entry name" value="Bact_response_regulator"/>
</dbReference>
<evidence type="ECO:0000313" key="6">
    <source>
        <dbReference type="Proteomes" id="UP000676194"/>
    </source>
</evidence>
<gene>
    <name evidence="5" type="ORF">KIH39_21430</name>
</gene>
<dbReference type="Proteomes" id="UP000676194">
    <property type="component" value="Chromosome"/>
</dbReference>
<dbReference type="PANTHER" id="PTHR44591:SF23">
    <property type="entry name" value="CHEY SUBFAMILY"/>
    <property type="match status" value="1"/>
</dbReference>
<dbReference type="PANTHER" id="PTHR44591">
    <property type="entry name" value="STRESS RESPONSE REGULATOR PROTEIN 1"/>
    <property type="match status" value="1"/>
</dbReference>